<dbReference type="InterPro" id="IPR017154">
    <property type="entry name" value="PC4-like"/>
</dbReference>
<dbReference type="GO" id="GO:0006355">
    <property type="term" value="P:regulation of DNA-templated transcription"/>
    <property type="evidence" value="ECO:0007669"/>
    <property type="project" value="InterPro"/>
</dbReference>
<organism evidence="2 3">
    <name type="scientific">Treponema vincentii</name>
    <dbReference type="NCBI Taxonomy" id="69710"/>
    <lineage>
        <taxon>Bacteria</taxon>
        <taxon>Pseudomonadati</taxon>
        <taxon>Spirochaetota</taxon>
        <taxon>Spirochaetia</taxon>
        <taxon>Spirochaetales</taxon>
        <taxon>Treponemataceae</taxon>
        <taxon>Treponema</taxon>
    </lineage>
</organism>
<reference evidence="2 3" key="1">
    <citation type="submission" date="2020-01" db="EMBL/GenBank/DDBJ databases">
        <title>Complete genome sequence of a human oral phylogroup 1 Treponema sp. strain ATCC 700766, originally isolated from periodontitis dental plaque.</title>
        <authorList>
            <person name="Chan Y."/>
            <person name="Huo Y.-B."/>
            <person name="Yu X.-L."/>
            <person name="Zeng H."/>
            <person name="Leung W.-K."/>
            <person name="Watt R.M."/>
        </authorList>
    </citation>
    <scope>NUCLEOTIDE SEQUENCE [LARGE SCALE GENOMIC DNA]</scope>
    <source>
        <strain evidence="2 3">OMZ 804</strain>
    </source>
</reference>
<name>A0A6P1Y4C3_9SPIR</name>
<dbReference type="EMBL" id="CP048020">
    <property type="protein sequence ID" value="QHX44239.1"/>
    <property type="molecule type" value="Genomic_DNA"/>
</dbReference>
<evidence type="ECO:0000313" key="2">
    <source>
        <dbReference type="EMBL" id="QHX44239.1"/>
    </source>
</evidence>
<dbReference type="Gene3D" id="2.30.31.70">
    <property type="match status" value="1"/>
</dbReference>
<evidence type="ECO:0000313" key="3">
    <source>
        <dbReference type="Proteomes" id="UP000464374"/>
    </source>
</evidence>
<dbReference type="Proteomes" id="UP000464374">
    <property type="component" value="Chromosome"/>
</dbReference>
<dbReference type="RefSeq" id="WP_162664516.1">
    <property type="nucleotide sequence ID" value="NZ_CP048020.1"/>
</dbReference>
<feature type="domain" description="Transcriptional coactivator p15 (PC4) C-terminal" evidence="1">
    <location>
        <begin position="21"/>
        <end position="67"/>
    </location>
</feature>
<dbReference type="PIRSF" id="PIRSF037246">
    <property type="entry name" value="UCP037246"/>
    <property type="match status" value="1"/>
</dbReference>
<dbReference type="AlphaFoldDB" id="A0A6P1Y4C3"/>
<gene>
    <name evidence="2" type="ORF">GWP43_13145</name>
</gene>
<proteinExistence type="predicted"/>
<protein>
    <recommendedName>
        <fullName evidence="1">Transcriptional coactivator p15 (PC4) C-terminal domain-containing protein</fullName>
    </recommendedName>
</protein>
<dbReference type="GO" id="GO:0003677">
    <property type="term" value="F:DNA binding"/>
    <property type="evidence" value="ECO:0007669"/>
    <property type="project" value="InterPro"/>
</dbReference>
<evidence type="ECO:0000259" key="1">
    <source>
        <dbReference type="Pfam" id="PF02229"/>
    </source>
</evidence>
<sequence length="74" mass="8346">MADEFSYEITQKYGVLSTSKSGWTMELNSVAWNGRSPKYDLRSWSPDHEKMGKGVTLTTEEVTALKALLDSMQL</sequence>
<dbReference type="InterPro" id="IPR003173">
    <property type="entry name" value="PC4_C"/>
</dbReference>
<accession>A0A6P1Y4C3</accession>
<dbReference type="KEGG" id="trz:GWP43_13145"/>
<dbReference type="Pfam" id="PF02229">
    <property type="entry name" value="PC4"/>
    <property type="match status" value="1"/>
</dbReference>